<protein>
    <recommendedName>
        <fullName evidence="3">RraA family protein</fullName>
    </recommendedName>
</protein>
<evidence type="ECO:0008006" key="3">
    <source>
        <dbReference type="Google" id="ProtNLM"/>
    </source>
</evidence>
<keyword evidence="2" id="KW-1185">Reference proteome</keyword>
<dbReference type="Proteomes" id="UP000321249">
    <property type="component" value="Unassembled WGS sequence"/>
</dbReference>
<accession>A0A5C6TQZ0</accession>
<reference evidence="1 2" key="1">
    <citation type="journal article" date="2015" name="J. Microbiol.">
        <title>Sphingosinicella ginsenosidimutans sp. nov., with ginsenoside converting activity.</title>
        <authorList>
            <person name="Kim J.K."/>
            <person name="Kang M.S."/>
            <person name="Park S.C."/>
            <person name="Kim K.M."/>
            <person name="Choi K."/>
            <person name="Yoon M.H."/>
            <person name="Im W.T."/>
        </authorList>
    </citation>
    <scope>NUCLEOTIDE SEQUENCE [LARGE SCALE GENOMIC DNA]</scope>
    <source>
        <strain evidence="1 2">BS-11</strain>
    </source>
</reference>
<comment type="caution">
    <text evidence="1">The sequence shown here is derived from an EMBL/GenBank/DDBJ whole genome shotgun (WGS) entry which is preliminary data.</text>
</comment>
<dbReference type="EMBL" id="VOQQ01000001">
    <property type="protein sequence ID" value="TXC62421.1"/>
    <property type="molecule type" value="Genomic_DNA"/>
</dbReference>
<evidence type="ECO:0000313" key="2">
    <source>
        <dbReference type="Proteomes" id="UP000321249"/>
    </source>
</evidence>
<dbReference type="AlphaFoldDB" id="A0A5C6TQZ0"/>
<organism evidence="1 2">
    <name type="scientific">Allosphingosinicella ginsenosidimutans</name>
    <dbReference type="NCBI Taxonomy" id="1176539"/>
    <lineage>
        <taxon>Bacteria</taxon>
        <taxon>Pseudomonadati</taxon>
        <taxon>Pseudomonadota</taxon>
        <taxon>Alphaproteobacteria</taxon>
        <taxon>Sphingomonadales</taxon>
        <taxon>Sphingomonadaceae</taxon>
        <taxon>Allosphingosinicella</taxon>
    </lineage>
</organism>
<evidence type="ECO:0000313" key="1">
    <source>
        <dbReference type="EMBL" id="TXC62421.1"/>
    </source>
</evidence>
<sequence>MAVATRWRARPCPPRVQVEASDVPVTIGEARVMSGDLMIGDADGVLVLPRAHEEAILAAAEEIHAVEESIRAAVRGGRRLDEARAALGYHRLQTRKDA</sequence>
<name>A0A5C6TQZ0_9SPHN</name>
<dbReference type="InterPro" id="IPR036704">
    <property type="entry name" value="RraA/RraA-like_sf"/>
</dbReference>
<proteinExistence type="predicted"/>
<dbReference type="Gene3D" id="3.50.30.40">
    <property type="entry name" value="Ribonuclease E inhibitor RraA/RraA-like"/>
    <property type="match status" value="1"/>
</dbReference>
<gene>
    <name evidence="1" type="ORF">FRZ32_01375</name>
</gene>
<dbReference type="SUPFAM" id="SSF89562">
    <property type="entry name" value="RraA-like"/>
    <property type="match status" value="1"/>
</dbReference>